<evidence type="ECO:0000313" key="2">
    <source>
        <dbReference type="EMBL" id="OAI24178.1"/>
    </source>
</evidence>
<evidence type="ECO:0000256" key="1">
    <source>
        <dbReference type="SAM" id="MobiDB-lite"/>
    </source>
</evidence>
<accession>A0AA91I4I7</accession>
<name>A0AA91I4I7_9GAMM</name>
<evidence type="ECO:0008006" key="4">
    <source>
        <dbReference type="Google" id="ProtNLM"/>
    </source>
</evidence>
<gene>
    <name evidence="2" type="ORF">A1356_15955</name>
</gene>
<feature type="region of interest" description="Disordered" evidence="1">
    <location>
        <begin position="107"/>
        <end position="127"/>
    </location>
</feature>
<dbReference type="AlphaFoldDB" id="A0AA91I4I7"/>
<protein>
    <recommendedName>
        <fullName evidence="4">DUF1173 domain-containing protein</fullName>
    </recommendedName>
</protein>
<sequence>MSHYRLDGIEFTEAHEEFQNILARAYANKQRPMCLCVADGVELYIAYAHERYWLKRMPNSGDHHHPGCESYEPPAELSGLGQVYGSAIKENLDTGVTQLKFDFRLAPGKSRTPAPASETDEAAKPTSIKASEAKLGLRGLLHYLWEQSGWQRWTPATESRRNWHGLRKALLGACAGKVAKAMPLDEIVFIPETFILERKDEISARTAKSLACSDNQNRFRMLIGELKEIKPARFGHKLVIKHLPEHPFYLNDQTYKRMVKQFDAELLLWRGIESSHLIVIATFSINQAGYAELDNLSLMNVSSQWIPFETADELALIEYLVAEGRSFSKCLRYNLSRTKPLASAVLVDIRMPLALYIARDGAGDESADGIDGLIADSQTASYIWDPKQPGLPFEPQQGKPQIAYAATV</sequence>
<proteinExistence type="predicted"/>
<dbReference type="RefSeq" id="WP_064028459.1">
    <property type="nucleotide sequence ID" value="NZ_LUUL01000093.1"/>
</dbReference>
<dbReference type="EMBL" id="LUUL01000093">
    <property type="protein sequence ID" value="OAI24178.1"/>
    <property type="molecule type" value="Genomic_DNA"/>
</dbReference>
<comment type="caution">
    <text evidence="2">The sequence shown here is derived from an EMBL/GenBank/DDBJ whole genome shotgun (WGS) entry which is preliminary data.</text>
</comment>
<evidence type="ECO:0000313" key="3">
    <source>
        <dbReference type="Proteomes" id="UP000077734"/>
    </source>
</evidence>
<dbReference type="Proteomes" id="UP000077734">
    <property type="component" value="Unassembled WGS sequence"/>
</dbReference>
<organism evidence="2 3">
    <name type="scientific">Methylomonas koyamae</name>
    <dbReference type="NCBI Taxonomy" id="702114"/>
    <lineage>
        <taxon>Bacteria</taxon>
        <taxon>Pseudomonadati</taxon>
        <taxon>Pseudomonadota</taxon>
        <taxon>Gammaproteobacteria</taxon>
        <taxon>Methylococcales</taxon>
        <taxon>Methylococcaceae</taxon>
        <taxon>Methylomonas</taxon>
    </lineage>
</organism>
<dbReference type="Pfam" id="PF06666">
    <property type="entry name" value="DUF1173"/>
    <property type="match status" value="1"/>
</dbReference>
<dbReference type="InterPro" id="IPR009553">
    <property type="entry name" value="DUF1173"/>
</dbReference>
<reference evidence="2 3" key="1">
    <citation type="submission" date="2016-03" db="EMBL/GenBank/DDBJ databases">
        <authorList>
            <person name="Heylen K."/>
            <person name="De Vos P."/>
            <person name="Vekeman B."/>
        </authorList>
    </citation>
    <scope>NUCLEOTIDE SEQUENCE [LARGE SCALE GENOMIC DNA]</scope>
    <source>
        <strain evidence="2 3">R-49807</strain>
    </source>
</reference>
<keyword evidence="3" id="KW-1185">Reference proteome</keyword>